<protein>
    <submittedName>
        <fullName evidence="1">Uncharacterized protein</fullName>
    </submittedName>
</protein>
<dbReference type="Proteomes" id="UP001465153">
    <property type="component" value="Unassembled WGS sequence"/>
</dbReference>
<reference evidence="1 2" key="1">
    <citation type="submission" date="2024-04" db="EMBL/GenBank/DDBJ databases">
        <title>Draft genome sequence of Sessilibacter corallicola NBRC 116591.</title>
        <authorList>
            <person name="Miyakawa T."/>
            <person name="Kusuya Y."/>
            <person name="Miura T."/>
        </authorList>
    </citation>
    <scope>NUCLEOTIDE SEQUENCE [LARGE SCALE GENOMIC DNA]</scope>
    <source>
        <strain evidence="1 2">KU-00831-HH</strain>
    </source>
</reference>
<organism evidence="1 2">
    <name type="scientific">Sessilibacter corallicola</name>
    <dbReference type="NCBI Taxonomy" id="2904075"/>
    <lineage>
        <taxon>Bacteria</taxon>
        <taxon>Pseudomonadati</taxon>
        <taxon>Pseudomonadota</taxon>
        <taxon>Gammaproteobacteria</taxon>
        <taxon>Cellvibrionales</taxon>
        <taxon>Cellvibrionaceae</taxon>
        <taxon>Sessilibacter</taxon>
    </lineage>
</organism>
<comment type="caution">
    <text evidence="1">The sequence shown here is derived from an EMBL/GenBank/DDBJ whole genome shotgun (WGS) entry which is preliminary data.</text>
</comment>
<evidence type="ECO:0000313" key="2">
    <source>
        <dbReference type="Proteomes" id="UP001465153"/>
    </source>
</evidence>
<dbReference type="EMBL" id="BAABWN010000015">
    <property type="protein sequence ID" value="GAA6169846.1"/>
    <property type="molecule type" value="Genomic_DNA"/>
</dbReference>
<accession>A0ABQ0ADY9</accession>
<name>A0ABQ0ADY9_9GAMM</name>
<evidence type="ECO:0000313" key="1">
    <source>
        <dbReference type="EMBL" id="GAA6169846.1"/>
    </source>
</evidence>
<dbReference type="RefSeq" id="WP_353304255.1">
    <property type="nucleotide sequence ID" value="NZ_BAABWN010000015.1"/>
</dbReference>
<gene>
    <name evidence="1" type="ORF">NBRC116591_36570</name>
</gene>
<keyword evidence="2" id="KW-1185">Reference proteome</keyword>
<proteinExistence type="predicted"/>
<sequence>MIEIDDVSSLPSFAIKSSETIPTFQLDYNDKNEGVLIANDVPYSGVEIYNAIAKEAETFAFCINAPDNEPFESLPTTQPLTGVELEAEVQFMWFPNTTSRNAIKVVVTANVDKSGTGFEACGCEYILYPAGKAIDPSIKIGGTIPAK</sequence>